<keyword evidence="2" id="KW-0229">DNA integration</keyword>
<keyword evidence="3" id="KW-0238">DNA-binding</keyword>
<dbReference type="InterPro" id="IPR038488">
    <property type="entry name" value="Integrase_DNA-bd_sf"/>
</dbReference>
<dbReference type="EMBL" id="JADDOJ010000077">
    <property type="protein sequence ID" value="MBE7942081.1"/>
    <property type="molecule type" value="Genomic_DNA"/>
</dbReference>
<dbReference type="InterPro" id="IPR010998">
    <property type="entry name" value="Integrase_recombinase_N"/>
</dbReference>
<dbReference type="Pfam" id="PF13356">
    <property type="entry name" value="Arm-DNA-bind_3"/>
    <property type="match status" value="1"/>
</dbReference>
<organism evidence="6 7">
    <name type="scientific">Ramlibacter aquaticus</name>
    <dbReference type="NCBI Taxonomy" id="2780094"/>
    <lineage>
        <taxon>Bacteria</taxon>
        <taxon>Pseudomonadati</taxon>
        <taxon>Pseudomonadota</taxon>
        <taxon>Betaproteobacteria</taxon>
        <taxon>Burkholderiales</taxon>
        <taxon>Comamonadaceae</taxon>
        <taxon>Ramlibacter</taxon>
    </lineage>
</organism>
<comment type="similarity">
    <text evidence="1">Belongs to the 'phage' integrase family.</text>
</comment>
<dbReference type="PANTHER" id="PTHR30629:SF2">
    <property type="entry name" value="PROPHAGE INTEGRASE INTS-RELATED"/>
    <property type="match status" value="1"/>
</dbReference>
<keyword evidence="7" id="KW-1185">Reference proteome</keyword>
<accession>A0ABR9SI95</accession>
<dbReference type="InterPro" id="IPR053876">
    <property type="entry name" value="Phage_int_M"/>
</dbReference>
<dbReference type="CDD" id="cd00801">
    <property type="entry name" value="INT_P4_C"/>
    <property type="match status" value="1"/>
</dbReference>
<comment type="caution">
    <text evidence="6">The sequence shown here is derived from an EMBL/GenBank/DDBJ whole genome shotgun (WGS) entry which is preliminary data.</text>
</comment>
<dbReference type="Proteomes" id="UP000715965">
    <property type="component" value="Unassembled WGS sequence"/>
</dbReference>
<evidence type="ECO:0000256" key="1">
    <source>
        <dbReference type="ARBA" id="ARBA00008857"/>
    </source>
</evidence>
<dbReference type="PANTHER" id="PTHR30629">
    <property type="entry name" value="PROPHAGE INTEGRASE"/>
    <property type="match status" value="1"/>
</dbReference>
<dbReference type="SUPFAM" id="SSF56349">
    <property type="entry name" value="DNA breaking-rejoining enzymes"/>
    <property type="match status" value="1"/>
</dbReference>
<dbReference type="Gene3D" id="1.10.150.130">
    <property type="match status" value="1"/>
</dbReference>
<evidence type="ECO:0000313" key="6">
    <source>
        <dbReference type="EMBL" id="MBE7942081.1"/>
    </source>
</evidence>
<dbReference type="Pfam" id="PF22022">
    <property type="entry name" value="Phage_int_M"/>
    <property type="match status" value="1"/>
</dbReference>
<reference evidence="6 7" key="1">
    <citation type="submission" date="2020-10" db="EMBL/GenBank/DDBJ databases">
        <title>Draft genome of Ramlibacter aquaticus LMG 30558.</title>
        <authorList>
            <person name="Props R."/>
        </authorList>
    </citation>
    <scope>NUCLEOTIDE SEQUENCE [LARGE SCALE GENOMIC DNA]</scope>
    <source>
        <strain evidence="6 7">LMG 30558</strain>
    </source>
</reference>
<gene>
    <name evidence="6" type="ORF">IM725_16020</name>
</gene>
<sequence>MAVEMIKGERAIRALKRGAGRLNDGGGLYLVPFAWGDTHAWRLDYTISGKRRTLSLGTYPKVGLDEARYKAREAWSCIAKGGDPMQARKAAEQERQAHEKNAQRLKAGQPPIGSFEEIARRWFEVKRHQWMHSYSSKVIRRLELHAFPRLGHLPIGEITPKLVLEACRAVERNETLETAHRLREHCGRVFRFAIAEGMDLRDPCNDIRDALKQPPVKHHAAITKPDELGALLRAIDGYSGSFVVRTALRLAPLLMLRPGELRQARWDEFDLDNGLFYVPSARLKRTKREKENGEPLLVPLARQVVAMLEELFQHTGHTGILFPGEGRKGRFMSDNTLNSALRSMGYGADLVTAHGFRATARTLVVEVLNLSEAVVEMQLDHAVKDTNGRAYNRTKFIVQRVAMMQMWADYLQELKAGSERSQHDRLPVFVPVTNRLRS</sequence>
<evidence type="ECO:0000256" key="3">
    <source>
        <dbReference type="ARBA" id="ARBA00023125"/>
    </source>
</evidence>
<dbReference type="InterPro" id="IPR050808">
    <property type="entry name" value="Phage_Integrase"/>
</dbReference>
<evidence type="ECO:0000313" key="7">
    <source>
        <dbReference type="Proteomes" id="UP000715965"/>
    </source>
</evidence>
<protein>
    <submittedName>
        <fullName evidence="6">Tyrosine-type recombinase/integrase</fullName>
    </submittedName>
</protein>
<dbReference type="InterPro" id="IPR002104">
    <property type="entry name" value="Integrase_catalytic"/>
</dbReference>
<dbReference type="Gene3D" id="3.30.160.390">
    <property type="entry name" value="Integrase, DNA-binding domain"/>
    <property type="match status" value="1"/>
</dbReference>
<evidence type="ECO:0000256" key="4">
    <source>
        <dbReference type="ARBA" id="ARBA00023172"/>
    </source>
</evidence>
<name>A0ABR9SI95_9BURK</name>
<proteinExistence type="inferred from homology"/>
<dbReference type="Pfam" id="PF00589">
    <property type="entry name" value="Phage_integrase"/>
    <property type="match status" value="1"/>
</dbReference>
<dbReference type="InterPro" id="IPR011010">
    <property type="entry name" value="DNA_brk_join_enz"/>
</dbReference>
<dbReference type="Gene3D" id="1.10.443.10">
    <property type="entry name" value="Intergrase catalytic core"/>
    <property type="match status" value="1"/>
</dbReference>
<evidence type="ECO:0000259" key="5">
    <source>
        <dbReference type="PROSITE" id="PS51898"/>
    </source>
</evidence>
<dbReference type="InterPro" id="IPR013762">
    <property type="entry name" value="Integrase-like_cat_sf"/>
</dbReference>
<evidence type="ECO:0000256" key="2">
    <source>
        <dbReference type="ARBA" id="ARBA00022908"/>
    </source>
</evidence>
<dbReference type="RefSeq" id="WP_193781636.1">
    <property type="nucleotide sequence ID" value="NZ_JADDOJ010000077.1"/>
</dbReference>
<keyword evidence="4" id="KW-0233">DNA recombination</keyword>
<dbReference type="InterPro" id="IPR025166">
    <property type="entry name" value="Integrase_DNA_bind_dom"/>
</dbReference>
<feature type="domain" description="Tyr recombinase" evidence="5">
    <location>
        <begin position="217"/>
        <end position="404"/>
    </location>
</feature>
<dbReference type="PROSITE" id="PS51898">
    <property type="entry name" value="TYR_RECOMBINASE"/>
    <property type="match status" value="1"/>
</dbReference>